<proteinExistence type="predicted"/>
<keyword evidence="2" id="KW-1185">Reference proteome</keyword>
<accession>A0A7H0GU67</accession>
<dbReference type="RefSeq" id="WP_187732103.1">
    <property type="nucleotide sequence ID" value="NZ_CP060784.1"/>
</dbReference>
<sequence length="155" mass="17956">MLAGSRLSWQRLGAQWRYWQLLRRLHPDLVFVHAPELLPLTLLWQKTTSGGHFIYDVRENYALNIQTQAVYPAWIRNTLAGLVRRVETWAARQAAAVVLAERSYADELPFGKSERTFILENKYQPDQHERAEFAPRPYPSPVRSCACCTRALFPS</sequence>
<organism evidence="1 2">
    <name type="scientific">Hymenobacter qilianensis</name>
    <dbReference type="NCBI Taxonomy" id="1385715"/>
    <lineage>
        <taxon>Bacteria</taxon>
        <taxon>Pseudomonadati</taxon>
        <taxon>Bacteroidota</taxon>
        <taxon>Cytophagia</taxon>
        <taxon>Cytophagales</taxon>
        <taxon>Hymenobacteraceae</taxon>
        <taxon>Hymenobacter</taxon>
    </lineage>
</organism>
<dbReference type="EMBL" id="CP060784">
    <property type="protein sequence ID" value="QNP51833.1"/>
    <property type="molecule type" value="Genomic_DNA"/>
</dbReference>
<dbReference type="AlphaFoldDB" id="A0A7H0GU67"/>
<reference evidence="1 2" key="1">
    <citation type="submission" date="2020-08" db="EMBL/GenBank/DDBJ databases">
        <title>Genome sequence of Hymenobacter qilianensis JCM 19763T.</title>
        <authorList>
            <person name="Hyun D.-W."/>
            <person name="Bae J.-W."/>
        </authorList>
    </citation>
    <scope>NUCLEOTIDE SEQUENCE [LARGE SCALE GENOMIC DNA]</scope>
    <source>
        <strain evidence="1 2">JCM 19763</strain>
    </source>
</reference>
<protein>
    <recommendedName>
        <fullName evidence="3">Glycosyltransferase subfamily 4-like N-terminal domain-containing protein</fullName>
    </recommendedName>
</protein>
<evidence type="ECO:0008006" key="3">
    <source>
        <dbReference type="Google" id="ProtNLM"/>
    </source>
</evidence>
<gene>
    <name evidence="1" type="ORF">H9L05_18090</name>
</gene>
<dbReference type="KEGG" id="hqi:H9L05_18090"/>
<dbReference type="SUPFAM" id="SSF53756">
    <property type="entry name" value="UDP-Glycosyltransferase/glycogen phosphorylase"/>
    <property type="match status" value="1"/>
</dbReference>
<evidence type="ECO:0000313" key="1">
    <source>
        <dbReference type="EMBL" id="QNP51833.1"/>
    </source>
</evidence>
<evidence type="ECO:0000313" key="2">
    <source>
        <dbReference type="Proteomes" id="UP000516093"/>
    </source>
</evidence>
<name>A0A7H0GU67_9BACT</name>
<dbReference type="Proteomes" id="UP000516093">
    <property type="component" value="Chromosome"/>
</dbReference>